<dbReference type="VEuPathDB" id="TriTrypDB:ADEAN_000627900"/>
<feature type="region of interest" description="Disordered" evidence="1">
    <location>
        <begin position="124"/>
        <end position="179"/>
    </location>
</feature>
<accession>A0A7G2CGB1</accession>
<keyword evidence="3" id="KW-1185">Reference proteome</keyword>
<feature type="compositionally biased region" description="Basic residues" evidence="1">
    <location>
        <begin position="270"/>
        <end position="282"/>
    </location>
</feature>
<protein>
    <submittedName>
        <fullName evidence="2">Uncharacterized protein</fullName>
    </submittedName>
</protein>
<feature type="compositionally biased region" description="Polar residues" evidence="1">
    <location>
        <begin position="313"/>
        <end position="326"/>
    </location>
</feature>
<feature type="compositionally biased region" description="Low complexity" evidence="1">
    <location>
        <begin position="126"/>
        <end position="153"/>
    </location>
</feature>
<feature type="compositionally biased region" description="Low complexity" evidence="1">
    <location>
        <begin position="259"/>
        <end position="269"/>
    </location>
</feature>
<reference evidence="2 3" key="1">
    <citation type="submission" date="2020-08" db="EMBL/GenBank/DDBJ databases">
        <authorList>
            <person name="Newling K."/>
            <person name="Davey J."/>
            <person name="Forrester S."/>
        </authorList>
    </citation>
    <scope>NUCLEOTIDE SEQUENCE [LARGE SCALE GENOMIC DNA]</scope>
    <source>
        <strain evidence="3">Crithidia deanei Carvalho (ATCC PRA-265)</strain>
    </source>
</reference>
<evidence type="ECO:0000313" key="3">
    <source>
        <dbReference type="Proteomes" id="UP000515908"/>
    </source>
</evidence>
<proteinExistence type="predicted"/>
<gene>
    <name evidence="2" type="ORF">ADEAN_000627900</name>
</gene>
<dbReference type="Proteomes" id="UP000515908">
    <property type="component" value="Chromosome 12"/>
</dbReference>
<organism evidence="2 3">
    <name type="scientific">Angomonas deanei</name>
    <dbReference type="NCBI Taxonomy" id="59799"/>
    <lineage>
        <taxon>Eukaryota</taxon>
        <taxon>Discoba</taxon>
        <taxon>Euglenozoa</taxon>
        <taxon>Kinetoplastea</taxon>
        <taxon>Metakinetoplastina</taxon>
        <taxon>Trypanosomatida</taxon>
        <taxon>Trypanosomatidae</taxon>
        <taxon>Strigomonadinae</taxon>
        <taxon>Angomonas</taxon>
    </lineage>
</organism>
<evidence type="ECO:0000313" key="2">
    <source>
        <dbReference type="EMBL" id="CAD2218786.1"/>
    </source>
</evidence>
<dbReference type="EMBL" id="LR877156">
    <property type="protein sequence ID" value="CAD2218786.1"/>
    <property type="molecule type" value="Genomic_DNA"/>
</dbReference>
<feature type="compositionally biased region" description="Basic and acidic residues" evidence="1">
    <location>
        <begin position="195"/>
        <end position="216"/>
    </location>
</feature>
<feature type="region of interest" description="Disordered" evidence="1">
    <location>
        <begin position="192"/>
        <end position="220"/>
    </location>
</feature>
<feature type="region of interest" description="Disordered" evidence="1">
    <location>
        <begin position="40"/>
        <end position="81"/>
    </location>
</feature>
<name>A0A7G2CGB1_9TRYP</name>
<evidence type="ECO:0000256" key="1">
    <source>
        <dbReference type="SAM" id="MobiDB-lite"/>
    </source>
</evidence>
<feature type="compositionally biased region" description="Low complexity" evidence="1">
    <location>
        <begin position="47"/>
        <end position="57"/>
    </location>
</feature>
<sequence>MIHHNSTTINNHSLAIQNLITDEGECVRLRFVVTPRTALPTAEETANRSSSHNNSNNPDREASGSSQEEEKEVPHSAAVQNPYTMLVERAKRPFALHTVLSRYAPTGAMRWRAHQLVLPFAGETYSSTSSSSSSSSSSSTSSSTSSSSSSRSSLHGLDEKVVGEGNSTSAMGEKNKKEKSVFSLRGIKDFFSSTEKQHPSERRLSHRQTEGKRAEGPPEVYQDFVINSQYLQGNYVDLLDQLSFVSDEDREGRRKKAKSSSSSSSSSRASSKKRRHRRRHKDSSRGSRPLLPPLPPPRRPPRAARRSLFTAMTRISSPPTVPSRTL</sequence>
<feature type="region of interest" description="Disordered" evidence="1">
    <location>
        <begin position="248"/>
        <end position="326"/>
    </location>
</feature>
<dbReference type="AlphaFoldDB" id="A0A7G2CGB1"/>